<dbReference type="EnsemblFungi" id="PTTG_26096-t43_1">
    <property type="protein sequence ID" value="PTTG_26096-t43_1-p1"/>
    <property type="gene ID" value="PTTG_26096"/>
</dbReference>
<evidence type="ECO:0000256" key="1">
    <source>
        <dbReference type="SAM" id="MobiDB-lite"/>
    </source>
</evidence>
<gene>
    <name evidence="2" type="ORF">PTTG_26096</name>
</gene>
<dbReference type="Proteomes" id="UP000005240">
    <property type="component" value="Unassembled WGS sequence"/>
</dbReference>
<feature type="compositionally biased region" description="Polar residues" evidence="1">
    <location>
        <begin position="1"/>
        <end position="12"/>
    </location>
</feature>
<organism evidence="2">
    <name type="scientific">Puccinia triticina (isolate 1-1 / race 1 (BBBD))</name>
    <name type="common">Brown leaf rust fungus</name>
    <dbReference type="NCBI Taxonomy" id="630390"/>
    <lineage>
        <taxon>Eukaryota</taxon>
        <taxon>Fungi</taxon>
        <taxon>Dikarya</taxon>
        <taxon>Basidiomycota</taxon>
        <taxon>Pucciniomycotina</taxon>
        <taxon>Pucciniomycetes</taxon>
        <taxon>Pucciniales</taxon>
        <taxon>Pucciniaceae</taxon>
        <taxon>Puccinia</taxon>
    </lineage>
</organism>
<accession>A0A180GY37</accession>
<reference evidence="2" key="1">
    <citation type="submission" date="2009-11" db="EMBL/GenBank/DDBJ databases">
        <authorList>
            <consortium name="The Broad Institute Genome Sequencing Platform"/>
            <person name="Ward D."/>
            <person name="Feldgarden M."/>
            <person name="Earl A."/>
            <person name="Young S.K."/>
            <person name="Zeng Q."/>
            <person name="Koehrsen M."/>
            <person name="Alvarado L."/>
            <person name="Berlin A."/>
            <person name="Bochicchio J."/>
            <person name="Borenstein D."/>
            <person name="Chapman S.B."/>
            <person name="Chen Z."/>
            <person name="Engels R."/>
            <person name="Freedman E."/>
            <person name="Gellesch M."/>
            <person name="Goldberg J."/>
            <person name="Griggs A."/>
            <person name="Gujja S."/>
            <person name="Heilman E."/>
            <person name="Heiman D."/>
            <person name="Hepburn T."/>
            <person name="Howarth C."/>
            <person name="Jen D."/>
            <person name="Larson L."/>
            <person name="Lewis B."/>
            <person name="Mehta T."/>
            <person name="Park D."/>
            <person name="Pearson M."/>
            <person name="Roberts A."/>
            <person name="Saif S."/>
            <person name="Shea T."/>
            <person name="Shenoy N."/>
            <person name="Sisk P."/>
            <person name="Stolte C."/>
            <person name="Sykes S."/>
            <person name="Thomson T."/>
            <person name="Walk T."/>
            <person name="White J."/>
            <person name="Yandava C."/>
            <person name="Izard J."/>
            <person name="Baranova O.V."/>
            <person name="Blanton J.M."/>
            <person name="Tanner A.C."/>
            <person name="Dewhirst F.E."/>
            <person name="Haas B."/>
            <person name="Nusbaum C."/>
            <person name="Birren B."/>
        </authorList>
    </citation>
    <scope>NUCLEOTIDE SEQUENCE [LARGE SCALE GENOMIC DNA]</scope>
    <source>
        <strain evidence="2">1-1 BBBD Race 1</strain>
    </source>
</reference>
<evidence type="ECO:0000313" key="2">
    <source>
        <dbReference type="EMBL" id="OAV97248.1"/>
    </source>
</evidence>
<keyword evidence="4" id="KW-1185">Reference proteome</keyword>
<reference evidence="3" key="4">
    <citation type="submission" date="2025-05" db="UniProtKB">
        <authorList>
            <consortium name="EnsemblFungi"/>
        </authorList>
    </citation>
    <scope>IDENTIFICATION</scope>
    <source>
        <strain evidence="3">isolate 1-1 / race 1 (BBBD)</strain>
    </source>
</reference>
<dbReference type="AlphaFoldDB" id="A0A180GY37"/>
<feature type="region of interest" description="Disordered" evidence="1">
    <location>
        <begin position="1"/>
        <end position="65"/>
    </location>
</feature>
<proteinExistence type="predicted"/>
<feature type="compositionally biased region" description="Basic residues" evidence="1">
    <location>
        <begin position="16"/>
        <end position="27"/>
    </location>
</feature>
<reference evidence="3 4" key="3">
    <citation type="journal article" date="2017" name="G3 (Bethesda)">
        <title>Comparative analysis highlights variable genome content of wheat rusts and divergence of the mating loci.</title>
        <authorList>
            <person name="Cuomo C.A."/>
            <person name="Bakkeren G."/>
            <person name="Khalil H.B."/>
            <person name="Panwar V."/>
            <person name="Joly D."/>
            <person name="Linning R."/>
            <person name="Sakthikumar S."/>
            <person name="Song X."/>
            <person name="Adiconis X."/>
            <person name="Fan L."/>
            <person name="Goldberg J.M."/>
            <person name="Levin J.Z."/>
            <person name="Young S."/>
            <person name="Zeng Q."/>
            <person name="Anikster Y."/>
            <person name="Bruce M."/>
            <person name="Wang M."/>
            <person name="Yin C."/>
            <person name="McCallum B."/>
            <person name="Szabo L.J."/>
            <person name="Hulbert S."/>
            <person name="Chen X."/>
            <person name="Fellers J.P."/>
        </authorList>
    </citation>
    <scope>NUCLEOTIDE SEQUENCE</scope>
    <source>
        <strain evidence="4">Isolate 1-1 / race 1 (BBBD)</strain>
        <strain evidence="3">isolate 1-1 / race 1 (BBBD)</strain>
    </source>
</reference>
<evidence type="ECO:0000313" key="4">
    <source>
        <dbReference type="Proteomes" id="UP000005240"/>
    </source>
</evidence>
<feature type="compositionally biased region" description="Acidic residues" evidence="1">
    <location>
        <begin position="51"/>
        <end position="62"/>
    </location>
</feature>
<sequence>MSRGASNHNVRATRSYLHKAHRHRREHVHLPGNRSKAIKVDFAESRQPSDSSDDQGGDYDEDDHVRSSLGTVFFMQPRPTPTLQDILSKWQSDLLKLFPLKPESGAE</sequence>
<name>A0A180GY37_PUCT1</name>
<dbReference type="VEuPathDB" id="FungiDB:PTTG_26096"/>
<reference evidence="2" key="2">
    <citation type="submission" date="2016-05" db="EMBL/GenBank/DDBJ databases">
        <title>Comparative analysis highlights variable genome content of wheat rusts and divergence of the mating loci.</title>
        <authorList>
            <person name="Cuomo C.A."/>
            <person name="Bakkeren G."/>
            <person name="Szabo L."/>
            <person name="Khalil H."/>
            <person name="Joly D."/>
            <person name="Goldberg J."/>
            <person name="Young S."/>
            <person name="Zeng Q."/>
            <person name="Fellers J."/>
        </authorList>
    </citation>
    <scope>NUCLEOTIDE SEQUENCE [LARGE SCALE GENOMIC DNA]</scope>
    <source>
        <strain evidence="2">1-1 BBBD Race 1</strain>
    </source>
</reference>
<evidence type="ECO:0000313" key="3">
    <source>
        <dbReference type="EnsemblFungi" id="PTTG_26096-t43_1-p1"/>
    </source>
</evidence>
<protein>
    <submittedName>
        <fullName evidence="2 3">Uncharacterized protein</fullName>
    </submittedName>
</protein>
<dbReference type="EMBL" id="ADAS02000014">
    <property type="protein sequence ID" value="OAV97248.1"/>
    <property type="molecule type" value="Genomic_DNA"/>
</dbReference>